<keyword evidence="1" id="KW-0175">Coiled coil</keyword>
<proteinExistence type="predicted"/>
<dbReference type="EMBL" id="JAUSVO010000003">
    <property type="protein sequence ID" value="MDQ0438387.1"/>
    <property type="molecule type" value="Genomic_DNA"/>
</dbReference>
<evidence type="ECO:0000256" key="1">
    <source>
        <dbReference type="SAM" id="Coils"/>
    </source>
</evidence>
<feature type="coiled-coil region" evidence="1">
    <location>
        <begin position="132"/>
        <end position="168"/>
    </location>
</feature>
<dbReference type="Proteomes" id="UP001241603">
    <property type="component" value="Unassembled WGS sequence"/>
</dbReference>
<comment type="caution">
    <text evidence="2">The sequence shown here is derived from an EMBL/GenBank/DDBJ whole genome shotgun (WGS) entry which is preliminary data.</text>
</comment>
<gene>
    <name evidence="2" type="ORF">QO014_002779</name>
</gene>
<protein>
    <submittedName>
        <fullName evidence="2">Uncharacterized protein</fullName>
    </submittedName>
</protein>
<organism evidence="2 3">
    <name type="scientific">Kaistia dalseonensis</name>
    <dbReference type="NCBI Taxonomy" id="410840"/>
    <lineage>
        <taxon>Bacteria</taxon>
        <taxon>Pseudomonadati</taxon>
        <taxon>Pseudomonadota</taxon>
        <taxon>Alphaproteobacteria</taxon>
        <taxon>Hyphomicrobiales</taxon>
        <taxon>Kaistiaceae</taxon>
        <taxon>Kaistia</taxon>
    </lineage>
</organism>
<evidence type="ECO:0000313" key="2">
    <source>
        <dbReference type="EMBL" id="MDQ0438387.1"/>
    </source>
</evidence>
<evidence type="ECO:0000313" key="3">
    <source>
        <dbReference type="Proteomes" id="UP001241603"/>
    </source>
</evidence>
<accession>A0ABU0H8P8</accession>
<sequence length="270" mass="30127">MRTSEIKAAMARQWKQPEYALFFEVRDGAGFDTKRSADAVIMSLWPSRGLRLTGVEIKVSRSDWHREKTNPAKADSIARFCDEWVLLTGPNVVNDVDEVPPLWGWTVFDGKSFKVMRKSGQQPAEPPTRSFLAALLRRADEAEAALRNEEVEKRIADQRKALEESFQKRIEREVASRSSRATDLLKTVEQFEAASGISIRDTWRSGSEVGRVVKAVLESGAASTYAGLLGQAKQLEDAAANIRKAFADLNLAPESVDTDEILRSAMRRTA</sequence>
<reference evidence="2 3" key="1">
    <citation type="submission" date="2023-07" db="EMBL/GenBank/DDBJ databases">
        <title>Genomic Encyclopedia of Type Strains, Phase IV (KMG-IV): sequencing the most valuable type-strain genomes for metagenomic binning, comparative biology and taxonomic classification.</title>
        <authorList>
            <person name="Goeker M."/>
        </authorList>
    </citation>
    <scope>NUCLEOTIDE SEQUENCE [LARGE SCALE GENOMIC DNA]</scope>
    <source>
        <strain evidence="2 3">B6-8</strain>
    </source>
</reference>
<dbReference type="RefSeq" id="WP_266349273.1">
    <property type="nucleotide sequence ID" value="NZ_JAPKNG010000003.1"/>
</dbReference>
<keyword evidence="3" id="KW-1185">Reference proteome</keyword>
<name>A0ABU0H8P8_9HYPH</name>